<sequence>MQKVIRFHPIYKERIWGGRKLGDFPGRKIPEGNIGESWEISDYGNDISIIKNGSLAGKNFRTAYLENTDSILGRPFRGKSFPLLIKIIDAKEKLSVQVHPDDVYAETYDPQNSGKKEAWIVLQAEPGSKLICGFLKVTNREEFKTLIEQNRAEEILREIPVKEGDSFILKPGRIHAIGAGILLMEVQQSSDSTYRVYDYGRPRELHLQKALEVLDYDGPCEEDVMKPILKSWDFGNRFRLTANDKFLMETLEISGNGKTFQIPNVYKEPVFQILTVLQGKIEIEGELLFQGDTLFLTAAGLEEGISAVNRNDLTKLSVSGPGSDWIIYKD</sequence>
<evidence type="ECO:0000259" key="5">
    <source>
        <dbReference type="Pfam" id="PF20511"/>
    </source>
</evidence>
<dbReference type="Proteomes" id="UP000006253">
    <property type="component" value="Unassembled WGS sequence"/>
</dbReference>
<dbReference type="InterPro" id="IPR014628">
    <property type="entry name" value="Man6P_isomerase_Firm_short"/>
</dbReference>
<dbReference type="GO" id="GO:0008270">
    <property type="term" value="F:zinc ion binding"/>
    <property type="evidence" value="ECO:0007669"/>
    <property type="project" value="InterPro"/>
</dbReference>
<evidence type="ECO:0000256" key="4">
    <source>
        <dbReference type="PIRSR" id="PIRSR036894-2"/>
    </source>
</evidence>
<dbReference type="PIRSF" id="PIRSF036894">
    <property type="entry name" value="PMI_Firm_short"/>
    <property type="match status" value="1"/>
</dbReference>
<dbReference type="InterPro" id="IPR014710">
    <property type="entry name" value="RmlC-like_jellyroll"/>
</dbReference>
<feature type="binding site" evidence="3">
    <location>
        <position position="99"/>
    </location>
    <ligand>
        <name>Zn(2+)</name>
        <dbReference type="ChEBI" id="CHEBI:29105"/>
    </ligand>
</feature>
<dbReference type="PANTHER" id="PTHR42742">
    <property type="entry name" value="TRANSCRIPTIONAL REPRESSOR MPRA"/>
    <property type="match status" value="1"/>
</dbReference>
<reference evidence="6 7" key="1">
    <citation type="submission" date="2012-10" db="EMBL/GenBank/DDBJ databases">
        <authorList>
            <person name="Harkins D.M."/>
            <person name="Durkin A.S."/>
            <person name="Brinkac L.M."/>
            <person name="Selengut J.D."/>
            <person name="Sanka R."/>
            <person name="DePew J."/>
            <person name="Purushe J."/>
            <person name="Peacock S.J."/>
            <person name="Thaipadungpanit J."/>
            <person name="Wuthiekanun V.W."/>
            <person name="Day N.P."/>
            <person name="Vinetz J.M."/>
            <person name="Sutton G.G."/>
            <person name="Nelson W.C."/>
            <person name="Fouts D.E."/>
        </authorList>
    </citation>
    <scope>NUCLEOTIDE SEQUENCE [LARGE SCALE GENOMIC DNA]</scope>
    <source>
        <strain evidence="6 7">H1</strain>
    </source>
</reference>
<dbReference type="GO" id="GO:0004476">
    <property type="term" value="F:mannose-6-phosphate isomerase activity"/>
    <property type="evidence" value="ECO:0007669"/>
    <property type="project" value="InterPro"/>
</dbReference>
<comment type="cofactor">
    <cofactor evidence="3">
        <name>Zn(2+)</name>
        <dbReference type="ChEBI" id="CHEBI:29105"/>
    </cofactor>
    <text evidence="3">Binds 1 zinc ion per subunit.</text>
</comment>
<proteinExistence type="predicted"/>
<dbReference type="InterPro" id="IPR011051">
    <property type="entry name" value="RmlC_Cupin_sf"/>
</dbReference>
<dbReference type="Pfam" id="PF20511">
    <property type="entry name" value="PMI_typeI_cat"/>
    <property type="match status" value="1"/>
</dbReference>
<evidence type="ECO:0000256" key="3">
    <source>
        <dbReference type="PIRSR" id="PIRSR036894-1"/>
    </source>
</evidence>
<dbReference type="CDD" id="cd07010">
    <property type="entry name" value="cupin_PMI_type_I_N_bac"/>
    <property type="match status" value="1"/>
</dbReference>
<evidence type="ECO:0000256" key="2">
    <source>
        <dbReference type="ARBA" id="ARBA00022833"/>
    </source>
</evidence>
<dbReference type="GO" id="GO:0005975">
    <property type="term" value="P:carbohydrate metabolic process"/>
    <property type="evidence" value="ECO:0007669"/>
    <property type="project" value="InterPro"/>
</dbReference>
<feature type="binding site" evidence="3">
    <location>
        <position position="117"/>
    </location>
    <ligand>
        <name>Zn(2+)</name>
        <dbReference type="ChEBI" id="CHEBI:29105"/>
    </ligand>
</feature>
<dbReference type="RefSeq" id="WP_004766454.1">
    <property type="nucleotide sequence ID" value="NZ_AHMY02000055.1"/>
</dbReference>
<feature type="domain" description="Phosphomannose isomerase type I catalytic" evidence="5">
    <location>
        <begin position="5"/>
        <end position="107"/>
    </location>
</feature>
<keyword evidence="2 3" id="KW-0862">Zinc</keyword>
<protein>
    <submittedName>
        <fullName evidence="6">Putative phosphomannose isomerase type I</fullName>
    </submittedName>
</protein>
<dbReference type="InterPro" id="IPR051804">
    <property type="entry name" value="Carb_Metab_Reg_Kinase/Isom"/>
</dbReference>
<dbReference type="EMBL" id="AHMY02000055">
    <property type="protein sequence ID" value="EKO14434.1"/>
    <property type="molecule type" value="Genomic_DNA"/>
</dbReference>
<keyword evidence="1 3" id="KW-0479">Metal-binding</keyword>
<dbReference type="Gene3D" id="2.60.120.10">
    <property type="entry name" value="Jelly Rolls"/>
    <property type="match status" value="1"/>
</dbReference>
<dbReference type="InterPro" id="IPR046457">
    <property type="entry name" value="PMI_typeI_cat"/>
</dbReference>
<gene>
    <name evidence="6" type="ORF">LEP1GSC081_2833</name>
</gene>
<name>A0A0E2BBD3_9LEPT</name>
<comment type="caution">
    <text evidence="6">The sequence shown here is derived from an EMBL/GenBank/DDBJ whole genome shotgun (WGS) entry which is preliminary data.</text>
</comment>
<feature type="active site" evidence="4">
    <location>
        <position position="195"/>
    </location>
</feature>
<evidence type="ECO:0000256" key="1">
    <source>
        <dbReference type="ARBA" id="ARBA00022723"/>
    </source>
</evidence>
<dbReference type="SUPFAM" id="SSF51182">
    <property type="entry name" value="RmlC-like cupins"/>
    <property type="match status" value="1"/>
</dbReference>
<evidence type="ECO:0000313" key="7">
    <source>
        <dbReference type="Proteomes" id="UP000006253"/>
    </source>
</evidence>
<accession>A0A0E2BBD3</accession>
<dbReference type="AlphaFoldDB" id="A0A0E2BBD3"/>
<feature type="binding site" evidence="3">
    <location>
        <position position="175"/>
    </location>
    <ligand>
        <name>Zn(2+)</name>
        <dbReference type="ChEBI" id="CHEBI:29105"/>
    </ligand>
</feature>
<evidence type="ECO:0000313" key="6">
    <source>
        <dbReference type="EMBL" id="EKO14434.1"/>
    </source>
</evidence>
<keyword evidence="6" id="KW-0413">Isomerase</keyword>
<organism evidence="6 7">
    <name type="scientific">Leptospira kirschneri str. H1</name>
    <dbReference type="NCBI Taxonomy" id="1049966"/>
    <lineage>
        <taxon>Bacteria</taxon>
        <taxon>Pseudomonadati</taxon>
        <taxon>Spirochaetota</taxon>
        <taxon>Spirochaetia</taxon>
        <taxon>Leptospirales</taxon>
        <taxon>Leptospiraceae</taxon>
        <taxon>Leptospira</taxon>
    </lineage>
</organism>
<dbReference type="PANTHER" id="PTHR42742:SF3">
    <property type="entry name" value="FRUCTOKINASE"/>
    <property type="match status" value="1"/>
</dbReference>